<keyword evidence="1" id="KW-1133">Transmembrane helix</keyword>
<reference evidence="2 3" key="1">
    <citation type="submission" date="2020-08" db="EMBL/GenBank/DDBJ databases">
        <title>Sequencing the genomes of 1000 actinobacteria strains.</title>
        <authorList>
            <person name="Klenk H.-P."/>
        </authorList>
    </citation>
    <scope>NUCLEOTIDE SEQUENCE [LARGE SCALE GENOMIC DNA]</scope>
    <source>
        <strain evidence="2 3">DSM 23889</strain>
    </source>
</reference>
<proteinExistence type="predicted"/>
<dbReference type="Proteomes" id="UP000552883">
    <property type="component" value="Unassembled WGS sequence"/>
</dbReference>
<comment type="caution">
    <text evidence="2">The sequence shown here is derived from an EMBL/GenBank/DDBJ whole genome shotgun (WGS) entry which is preliminary data.</text>
</comment>
<accession>A0A840X415</accession>
<feature type="transmembrane region" description="Helical" evidence="1">
    <location>
        <begin position="12"/>
        <end position="35"/>
    </location>
</feature>
<keyword evidence="1" id="KW-0472">Membrane</keyword>
<keyword evidence="3" id="KW-1185">Reference proteome</keyword>
<protein>
    <submittedName>
        <fullName evidence="2">Uncharacterized protein</fullName>
    </submittedName>
</protein>
<sequence length="71" mass="7748">MAAADALAVQLAAVWPALAVLIVLGIVVAIIGGLVEWRRKWPHGYGRTCNRPLCPCWPSQVARLRREGSRS</sequence>
<evidence type="ECO:0000256" key="1">
    <source>
        <dbReference type="SAM" id="Phobius"/>
    </source>
</evidence>
<organism evidence="2 3">
    <name type="scientific">Microcella frigidaquae</name>
    <dbReference type="NCBI Taxonomy" id="424758"/>
    <lineage>
        <taxon>Bacteria</taxon>
        <taxon>Bacillati</taxon>
        <taxon>Actinomycetota</taxon>
        <taxon>Actinomycetes</taxon>
        <taxon>Micrococcales</taxon>
        <taxon>Microbacteriaceae</taxon>
        <taxon>Microcella</taxon>
    </lineage>
</organism>
<dbReference type="EMBL" id="JACHBS010000001">
    <property type="protein sequence ID" value="MBB5617243.1"/>
    <property type="molecule type" value="Genomic_DNA"/>
</dbReference>
<evidence type="ECO:0000313" key="2">
    <source>
        <dbReference type="EMBL" id="MBB5617243.1"/>
    </source>
</evidence>
<dbReference type="AlphaFoldDB" id="A0A840X415"/>
<keyword evidence="1" id="KW-0812">Transmembrane</keyword>
<name>A0A840X415_9MICO</name>
<gene>
    <name evidence="2" type="ORF">BJ959_000739</name>
</gene>
<dbReference type="RefSeq" id="WP_153982518.1">
    <property type="nucleotide sequence ID" value="NZ_BAAANZ010000009.1"/>
</dbReference>
<evidence type="ECO:0000313" key="3">
    <source>
        <dbReference type="Proteomes" id="UP000552883"/>
    </source>
</evidence>